<reference evidence="1" key="2">
    <citation type="journal article" date="2021" name="PeerJ">
        <title>Extensive microbial diversity within the chicken gut microbiome revealed by metagenomics and culture.</title>
        <authorList>
            <person name="Gilroy R."/>
            <person name="Ravi A."/>
            <person name="Getino M."/>
            <person name="Pursley I."/>
            <person name="Horton D.L."/>
            <person name="Alikhan N.F."/>
            <person name="Baker D."/>
            <person name="Gharbi K."/>
            <person name="Hall N."/>
            <person name="Watson M."/>
            <person name="Adriaenssens E.M."/>
            <person name="Foster-Nyarko E."/>
            <person name="Jarju S."/>
            <person name="Secka A."/>
            <person name="Antonio M."/>
            <person name="Oren A."/>
            <person name="Chaudhuri R.R."/>
            <person name="La Ragione R."/>
            <person name="Hildebrand F."/>
            <person name="Pallen M.J."/>
        </authorList>
    </citation>
    <scope>NUCLEOTIDE SEQUENCE</scope>
    <source>
        <strain evidence="1">1748</strain>
    </source>
</reference>
<dbReference type="AlphaFoldDB" id="A0A9D9GRW8"/>
<accession>A0A9D9GRW8</accession>
<comment type="caution">
    <text evidence="1">The sequence shown here is derived from an EMBL/GenBank/DDBJ whole genome shotgun (WGS) entry which is preliminary data.</text>
</comment>
<reference evidence="1" key="1">
    <citation type="submission" date="2020-10" db="EMBL/GenBank/DDBJ databases">
        <authorList>
            <person name="Gilroy R."/>
        </authorList>
    </citation>
    <scope>NUCLEOTIDE SEQUENCE</scope>
    <source>
        <strain evidence="1">1748</strain>
    </source>
</reference>
<evidence type="ECO:0000313" key="1">
    <source>
        <dbReference type="EMBL" id="MBO8414294.1"/>
    </source>
</evidence>
<proteinExistence type="predicted"/>
<dbReference type="Proteomes" id="UP000823629">
    <property type="component" value="Unassembled WGS sequence"/>
</dbReference>
<evidence type="ECO:0000313" key="2">
    <source>
        <dbReference type="Proteomes" id="UP000823629"/>
    </source>
</evidence>
<protein>
    <submittedName>
        <fullName evidence="1">Uncharacterized protein</fullName>
    </submittedName>
</protein>
<sequence>MAHEHENHEHSHIIELVNEDGASIKRELVFSITCPIDSITYLFFDDLEDEDSLEVMQLLDDETIQSVFEEELSDEIRSFLNQAVEDYYDGKLVPQEDAEEDEEDQCCSSCD</sequence>
<gene>
    <name evidence="1" type="ORF">IAC78_02305</name>
</gene>
<dbReference type="EMBL" id="JADING010000064">
    <property type="protein sequence ID" value="MBO8414294.1"/>
    <property type="molecule type" value="Genomic_DNA"/>
</dbReference>
<organism evidence="1 2">
    <name type="scientific">Candidatus Scatoplasma merdavium</name>
    <dbReference type="NCBI Taxonomy" id="2840932"/>
    <lineage>
        <taxon>Bacteria</taxon>
        <taxon>Bacillati</taxon>
        <taxon>Bacillota</taxon>
        <taxon>Bacilli</taxon>
        <taxon>Bacillales</taxon>
        <taxon>Candidatus Scatoplasma</taxon>
    </lineage>
</organism>
<name>A0A9D9GRW8_9BACL</name>